<sequence length="57" mass="6454">MDMFDTWVTGMESMITNQFQSLEITQGSIDSRIDTMQGQLQTILHLLQPPPPHPPEA</sequence>
<dbReference type="EMBL" id="KK914513">
    <property type="protein sequence ID" value="KDP34691.1"/>
    <property type="molecule type" value="Genomic_DNA"/>
</dbReference>
<protein>
    <submittedName>
        <fullName evidence="1">Uncharacterized protein</fullName>
    </submittedName>
</protein>
<evidence type="ECO:0000313" key="2">
    <source>
        <dbReference type="Proteomes" id="UP000027138"/>
    </source>
</evidence>
<dbReference type="Proteomes" id="UP000027138">
    <property type="component" value="Unassembled WGS sequence"/>
</dbReference>
<gene>
    <name evidence="1" type="ORF">JCGZ_10896</name>
</gene>
<evidence type="ECO:0000313" key="1">
    <source>
        <dbReference type="EMBL" id="KDP34691.1"/>
    </source>
</evidence>
<dbReference type="AlphaFoldDB" id="A0A067KEP0"/>
<name>A0A067KEP0_JATCU</name>
<keyword evidence="2" id="KW-1185">Reference proteome</keyword>
<reference evidence="1 2" key="1">
    <citation type="journal article" date="2014" name="PLoS ONE">
        <title>Global Analysis of Gene Expression Profiles in Physic Nut (Jatropha curcas L.) Seedlings Exposed to Salt Stress.</title>
        <authorList>
            <person name="Zhang L."/>
            <person name="Zhang C."/>
            <person name="Wu P."/>
            <person name="Chen Y."/>
            <person name="Li M."/>
            <person name="Jiang H."/>
            <person name="Wu G."/>
        </authorList>
    </citation>
    <scope>NUCLEOTIDE SEQUENCE [LARGE SCALE GENOMIC DNA]</scope>
    <source>
        <strain evidence="2">cv. GZQX0401</strain>
        <tissue evidence="1">Young leaves</tissue>
    </source>
</reference>
<organism evidence="1 2">
    <name type="scientific">Jatropha curcas</name>
    <name type="common">Barbados nut</name>
    <dbReference type="NCBI Taxonomy" id="180498"/>
    <lineage>
        <taxon>Eukaryota</taxon>
        <taxon>Viridiplantae</taxon>
        <taxon>Streptophyta</taxon>
        <taxon>Embryophyta</taxon>
        <taxon>Tracheophyta</taxon>
        <taxon>Spermatophyta</taxon>
        <taxon>Magnoliopsida</taxon>
        <taxon>eudicotyledons</taxon>
        <taxon>Gunneridae</taxon>
        <taxon>Pentapetalae</taxon>
        <taxon>rosids</taxon>
        <taxon>fabids</taxon>
        <taxon>Malpighiales</taxon>
        <taxon>Euphorbiaceae</taxon>
        <taxon>Crotonoideae</taxon>
        <taxon>Jatropheae</taxon>
        <taxon>Jatropha</taxon>
    </lineage>
</organism>
<proteinExistence type="predicted"/>
<accession>A0A067KEP0</accession>